<evidence type="ECO:0000256" key="2">
    <source>
        <dbReference type="ARBA" id="ARBA00022448"/>
    </source>
</evidence>
<evidence type="ECO:0000256" key="11">
    <source>
        <dbReference type="ARBA" id="ARBA00034430"/>
    </source>
</evidence>
<name>A0A914C4Q5_9BILA</name>
<evidence type="ECO:0000256" key="1">
    <source>
        <dbReference type="ARBA" id="ARBA00004141"/>
    </source>
</evidence>
<evidence type="ECO:0000256" key="12">
    <source>
        <dbReference type="SAM" id="Phobius"/>
    </source>
</evidence>
<comment type="catalytic activity">
    <reaction evidence="11">
        <text>K(+)(in) = K(+)(out)</text>
        <dbReference type="Rhea" id="RHEA:29463"/>
        <dbReference type="ChEBI" id="CHEBI:29103"/>
    </reaction>
</comment>
<evidence type="ECO:0000259" key="16">
    <source>
        <dbReference type="Pfam" id="PF22614"/>
    </source>
</evidence>
<keyword evidence="7 12" id="KW-1133">Transmembrane helix</keyword>
<evidence type="ECO:0000313" key="18">
    <source>
        <dbReference type="WBParaSite" id="ACRNAN_Path_276.g1021.t1"/>
    </source>
</evidence>
<evidence type="ECO:0000259" key="14">
    <source>
        <dbReference type="Pfam" id="PF03493"/>
    </source>
</evidence>
<evidence type="ECO:0000256" key="10">
    <source>
        <dbReference type="ARBA" id="ARBA00023303"/>
    </source>
</evidence>
<keyword evidence="4 12" id="KW-0812">Transmembrane</keyword>
<organism evidence="17 18">
    <name type="scientific">Acrobeloides nanus</name>
    <dbReference type="NCBI Taxonomy" id="290746"/>
    <lineage>
        <taxon>Eukaryota</taxon>
        <taxon>Metazoa</taxon>
        <taxon>Ecdysozoa</taxon>
        <taxon>Nematoda</taxon>
        <taxon>Chromadorea</taxon>
        <taxon>Rhabditida</taxon>
        <taxon>Tylenchina</taxon>
        <taxon>Cephalobomorpha</taxon>
        <taxon>Cephaloboidea</taxon>
        <taxon>Cephalobidae</taxon>
        <taxon>Acrobeloides</taxon>
    </lineage>
</organism>
<evidence type="ECO:0000259" key="15">
    <source>
        <dbReference type="Pfam" id="PF07885"/>
    </source>
</evidence>
<evidence type="ECO:0000256" key="5">
    <source>
        <dbReference type="ARBA" id="ARBA00022826"/>
    </source>
</evidence>
<feature type="signal peptide" evidence="13">
    <location>
        <begin position="1"/>
        <end position="18"/>
    </location>
</feature>
<feature type="domain" description="RCK N-terminal" evidence="16">
    <location>
        <begin position="452"/>
        <end position="577"/>
    </location>
</feature>
<keyword evidence="2" id="KW-0813">Transport</keyword>
<feature type="transmembrane region" description="Helical" evidence="12">
    <location>
        <begin position="34"/>
        <end position="53"/>
    </location>
</feature>
<dbReference type="GO" id="GO:0005886">
    <property type="term" value="C:plasma membrane"/>
    <property type="evidence" value="ECO:0007669"/>
    <property type="project" value="TreeGrafter"/>
</dbReference>
<evidence type="ECO:0000256" key="9">
    <source>
        <dbReference type="ARBA" id="ARBA00023136"/>
    </source>
</evidence>
<keyword evidence="6" id="KW-0630">Potassium</keyword>
<feature type="transmembrane region" description="Helical" evidence="12">
    <location>
        <begin position="60"/>
        <end position="83"/>
    </location>
</feature>
<evidence type="ECO:0000313" key="17">
    <source>
        <dbReference type="Proteomes" id="UP000887540"/>
    </source>
</evidence>
<dbReference type="GO" id="GO:0015271">
    <property type="term" value="F:outward rectifier potassium channel activity"/>
    <property type="evidence" value="ECO:0007669"/>
    <property type="project" value="TreeGrafter"/>
</dbReference>
<dbReference type="AlphaFoldDB" id="A0A914C4Q5"/>
<dbReference type="Pfam" id="PF22614">
    <property type="entry name" value="Slo-like_RCK"/>
    <property type="match status" value="2"/>
</dbReference>
<dbReference type="Gene3D" id="3.40.50.720">
    <property type="entry name" value="NAD(P)-binding Rossmann-like Domain"/>
    <property type="match status" value="2"/>
</dbReference>
<proteinExistence type="predicted"/>
<dbReference type="InterPro" id="IPR003929">
    <property type="entry name" value="K_chnl_BK_asu"/>
</dbReference>
<dbReference type="Pfam" id="PF07885">
    <property type="entry name" value="Ion_trans_2"/>
    <property type="match status" value="1"/>
</dbReference>
<dbReference type="PANTHER" id="PTHR10027">
    <property type="entry name" value="CALCIUM-ACTIVATED POTASSIUM CHANNEL ALPHA CHAIN"/>
    <property type="match status" value="1"/>
</dbReference>
<keyword evidence="5" id="KW-0631">Potassium channel</keyword>
<dbReference type="PANTHER" id="PTHR10027:SF10">
    <property type="entry name" value="SLOWPOKE 2, ISOFORM D"/>
    <property type="match status" value="1"/>
</dbReference>
<dbReference type="Pfam" id="PF03493">
    <property type="entry name" value="BK_channel_a"/>
    <property type="match status" value="1"/>
</dbReference>
<dbReference type="InterPro" id="IPR047871">
    <property type="entry name" value="K_chnl_Slo-like"/>
</dbReference>
<feature type="chain" id="PRO_5037456227" evidence="13">
    <location>
        <begin position="19"/>
        <end position="801"/>
    </location>
</feature>
<dbReference type="Gene3D" id="1.10.287.70">
    <property type="match status" value="1"/>
</dbReference>
<evidence type="ECO:0000256" key="7">
    <source>
        <dbReference type="ARBA" id="ARBA00022989"/>
    </source>
</evidence>
<keyword evidence="8" id="KW-0406">Ion transport</keyword>
<evidence type="ECO:0000256" key="6">
    <source>
        <dbReference type="ARBA" id="ARBA00022958"/>
    </source>
</evidence>
<feature type="domain" description="Potassium channel" evidence="15">
    <location>
        <begin position="9"/>
        <end position="71"/>
    </location>
</feature>
<evidence type="ECO:0000256" key="13">
    <source>
        <dbReference type="SAM" id="SignalP"/>
    </source>
</evidence>
<sequence length="801" mass="92538">MIVLFSTLICLVFTGACGMEHLQRAGTRKFDLFTSFYFVMVTFSTVGYGDWYPDWWLSQLYVVILICVAFIVLPSKSYLIVIISPSELDNKMKILLKTPLWASRVLYVHGFVFKELDLERARMSMAKACFILNSRHVIKKNDSDRHTILRSWAIKDYAPHVPQYIQVYRPETQLHLEYAKVVICEDEFKYSMLGNNCILPGISTFVALMMHTSYGEEGQKSNEEWHRIYGFHSGNEIYDVVARDSEVFEQFIGKTFPFASFQVHKSHGICLLGAKRHGLDSQIVLNPGHGFIIEPYDYLYYMAITREENMQKFLKKRMEKDESPAIMEEYVQILDKSPRKNWLKQNGHIKSEQEPLAITENSVENIPKDPFITVYQDEKFKENLFCKECNSQDCIIKTLEKKVPQLSGYLGTTPISCYMLKEKIPYCCLHISKKCEHYNFSSAKEYGWKNPAIIVAVDQNNINVRRGSPGIFNLIIPLRAHLRDVHELRPIVCFFDLTEDDEPSTAFLDVIANFPLIYWMKGRISSIDDLLRAGICFAEHLVIAKEATNTLNEYLADCDTVIGAQRIHRMFPKVKIIAEISHFSNMRFMEFNPDDDYALQQSKFEKEEKDDGSNLHFMFRLPFARGSVFSANLMDRLLCQAYVKPYLVNILKLLLGIEQAQNTGFFSSYVITKEDMEVKTFGRLYEQLSFLAGDIPIGIYRTQKCPNVETSSIDMEDSNYNYQSTSESSQRAKEAMQELAKKRLTDLDMSLDDYDSKPTSDEGNMLSYVIINPWPEIELELGDIIYVVRAPNGKSKMKRMI</sequence>
<keyword evidence="3" id="KW-0633">Potassium transport</keyword>
<feature type="domain" description="Calcium-activated potassium channel BK alpha subunit" evidence="14">
    <location>
        <begin position="182"/>
        <end position="273"/>
    </location>
</feature>
<keyword evidence="13" id="KW-0732">Signal</keyword>
<dbReference type="WBParaSite" id="ACRNAN_Path_276.g1021.t1">
    <property type="protein sequence ID" value="ACRNAN_Path_276.g1021.t1"/>
    <property type="gene ID" value="ACRNAN_Path_276.g1021"/>
</dbReference>
<protein>
    <submittedName>
        <fullName evidence="18">Potassium channel subfamily T member 1</fullName>
    </submittedName>
</protein>
<dbReference type="GO" id="GO:0005228">
    <property type="term" value="F:intracellular sodium-activated potassium channel activity"/>
    <property type="evidence" value="ECO:0007669"/>
    <property type="project" value="TreeGrafter"/>
</dbReference>
<feature type="domain" description="RCK N-terminal" evidence="16">
    <location>
        <begin position="77"/>
        <end position="165"/>
    </location>
</feature>
<keyword evidence="17" id="KW-1185">Reference proteome</keyword>
<dbReference type="InterPro" id="IPR013099">
    <property type="entry name" value="K_chnl_dom"/>
</dbReference>
<dbReference type="InterPro" id="IPR003148">
    <property type="entry name" value="RCK_N"/>
</dbReference>
<dbReference type="Proteomes" id="UP000887540">
    <property type="component" value="Unplaced"/>
</dbReference>
<evidence type="ECO:0000256" key="4">
    <source>
        <dbReference type="ARBA" id="ARBA00022692"/>
    </source>
</evidence>
<evidence type="ECO:0000256" key="8">
    <source>
        <dbReference type="ARBA" id="ARBA00023065"/>
    </source>
</evidence>
<reference evidence="18" key="1">
    <citation type="submission" date="2022-11" db="UniProtKB">
        <authorList>
            <consortium name="WormBaseParasite"/>
        </authorList>
    </citation>
    <scope>IDENTIFICATION</scope>
</reference>
<comment type="subcellular location">
    <subcellularLocation>
        <location evidence="1">Membrane</location>
        <topology evidence="1">Multi-pass membrane protein</topology>
    </subcellularLocation>
</comment>
<keyword evidence="9 12" id="KW-0472">Membrane</keyword>
<accession>A0A914C4Q5</accession>
<keyword evidence="10" id="KW-0407">Ion channel</keyword>
<dbReference type="SUPFAM" id="SSF81324">
    <property type="entry name" value="Voltage-gated potassium channels"/>
    <property type="match status" value="1"/>
</dbReference>
<evidence type="ECO:0000256" key="3">
    <source>
        <dbReference type="ARBA" id="ARBA00022538"/>
    </source>
</evidence>